<comment type="caution">
    <text evidence="1">The sequence shown here is derived from an EMBL/GenBank/DDBJ whole genome shotgun (WGS) entry which is preliminary data.</text>
</comment>
<dbReference type="EMBL" id="BAABHX010000002">
    <property type="protein sequence ID" value="GAA5090327.1"/>
    <property type="molecule type" value="Genomic_DNA"/>
</dbReference>
<reference evidence="2" key="1">
    <citation type="journal article" date="2019" name="Int. J. Syst. Evol. Microbiol.">
        <title>The Global Catalogue of Microorganisms (GCM) 10K type strain sequencing project: providing services to taxonomists for standard genome sequencing and annotation.</title>
        <authorList>
            <consortium name="The Broad Institute Genomics Platform"/>
            <consortium name="The Broad Institute Genome Sequencing Center for Infectious Disease"/>
            <person name="Wu L."/>
            <person name="Ma J."/>
        </authorList>
    </citation>
    <scope>NUCLEOTIDE SEQUENCE [LARGE SCALE GENOMIC DNA]</scope>
    <source>
        <strain evidence="2">JCM 18019</strain>
    </source>
</reference>
<sequence length="79" mass="9113">MDLAEKMIHEGSLENSSISEFKKLFGKSNETKYDGSLVTFIYYWGSVCHNNSIQKNSDKCYAKFVFDKGRLIDRGYPCE</sequence>
<organism evidence="1 2">
    <name type="scientific">Chryseobacterium ginsengisoli</name>
    <dbReference type="NCBI Taxonomy" id="363853"/>
    <lineage>
        <taxon>Bacteria</taxon>
        <taxon>Pseudomonadati</taxon>
        <taxon>Bacteroidota</taxon>
        <taxon>Flavobacteriia</taxon>
        <taxon>Flavobacteriales</taxon>
        <taxon>Weeksellaceae</taxon>
        <taxon>Chryseobacterium group</taxon>
        <taxon>Chryseobacterium</taxon>
    </lineage>
</organism>
<name>A0ABP9M743_9FLAO</name>
<accession>A0ABP9M743</accession>
<evidence type="ECO:0000313" key="2">
    <source>
        <dbReference type="Proteomes" id="UP001500353"/>
    </source>
</evidence>
<dbReference type="Proteomes" id="UP001500353">
    <property type="component" value="Unassembled WGS sequence"/>
</dbReference>
<evidence type="ECO:0000313" key="1">
    <source>
        <dbReference type="EMBL" id="GAA5090327.1"/>
    </source>
</evidence>
<keyword evidence="2" id="KW-1185">Reference proteome</keyword>
<proteinExistence type="predicted"/>
<gene>
    <name evidence="1" type="ORF">GCM10023210_16270</name>
</gene>
<protein>
    <submittedName>
        <fullName evidence="1">Uncharacterized protein</fullName>
    </submittedName>
</protein>